<evidence type="ECO:0000313" key="2">
    <source>
        <dbReference type="Proteomes" id="UP000316621"/>
    </source>
</evidence>
<gene>
    <name evidence="1" type="ORF">C5167_018863</name>
</gene>
<dbReference type="EMBL" id="CM010716">
    <property type="protein sequence ID" value="RZC50425.1"/>
    <property type="molecule type" value="Genomic_DNA"/>
</dbReference>
<organism evidence="1 2">
    <name type="scientific">Papaver somniferum</name>
    <name type="common">Opium poppy</name>
    <dbReference type="NCBI Taxonomy" id="3469"/>
    <lineage>
        <taxon>Eukaryota</taxon>
        <taxon>Viridiplantae</taxon>
        <taxon>Streptophyta</taxon>
        <taxon>Embryophyta</taxon>
        <taxon>Tracheophyta</taxon>
        <taxon>Spermatophyta</taxon>
        <taxon>Magnoliopsida</taxon>
        <taxon>Ranunculales</taxon>
        <taxon>Papaveraceae</taxon>
        <taxon>Papaveroideae</taxon>
        <taxon>Papaver</taxon>
    </lineage>
</organism>
<keyword evidence="2" id="KW-1185">Reference proteome</keyword>
<name>A0A4Y7ISL0_PAPSO</name>
<dbReference type="Gramene" id="RZC50425">
    <property type="protein sequence ID" value="RZC50425"/>
    <property type="gene ID" value="C5167_018863"/>
</dbReference>
<dbReference type="AlphaFoldDB" id="A0A4Y7ISL0"/>
<dbReference type="Proteomes" id="UP000316621">
    <property type="component" value="Chromosome 2"/>
</dbReference>
<evidence type="ECO:0000313" key="1">
    <source>
        <dbReference type="EMBL" id="RZC50425.1"/>
    </source>
</evidence>
<sequence>MPEMMVLLKMKSNFDEDLLHLDWDSDSMVPIFECDRDFFSEILHFLPHFSELVCGVLVVSRRITVYFCTEPLQLHRKNVEVKKKNNLLYNSAVCLQLGWWRNPPAKDRRKNDRPSKDFCLGLFLSLPRWLYGVLVSEFEKLDLNITEMRCMEVTRDFAHEHVVNIGWDPEAFFEDIPIPFGSCVDCIAFGHIEATTTLLGCREKDGLHQRFIGGKPENFELWFGSINFMERGCLHQQFMEQANKDIDLWFYSIDFYKAVRGDVYGPLHEEKDEWKLDASYEIKQEPLAFQERCVGEILDAIEANCTGIRGVASLKLVKNAKHPNKAWPADSVFYGDEYGVGVVVYNFKSSFKIVSGDSNIKNINCRNKVFEISSNYLYKASQVKEYLKLSSDFLDYGFNVWAQEDECLLHGCMFEASLVGLISLLVKHLLVLGFWKGPTPLTKETYQNYFEQQFC</sequence>
<protein>
    <submittedName>
        <fullName evidence="1">Uncharacterized protein</fullName>
    </submittedName>
</protein>
<reference evidence="1 2" key="1">
    <citation type="journal article" date="2018" name="Science">
        <title>The opium poppy genome and morphinan production.</title>
        <authorList>
            <person name="Guo L."/>
            <person name="Winzer T."/>
            <person name="Yang X."/>
            <person name="Li Y."/>
            <person name="Ning Z."/>
            <person name="He Z."/>
            <person name="Teodor R."/>
            <person name="Lu Y."/>
            <person name="Bowser T.A."/>
            <person name="Graham I.A."/>
            <person name="Ye K."/>
        </authorList>
    </citation>
    <scope>NUCLEOTIDE SEQUENCE [LARGE SCALE GENOMIC DNA]</scope>
    <source>
        <strain evidence="2">cv. HN1</strain>
        <tissue evidence="1">Leaves</tissue>
    </source>
</reference>
<proteinExistence type="predicted"/>
<accession>A0A4Y7ISL0</accession>